<protein>
    <submittedName>
        <fullName evidence="2">BCLAF1 and THRAP3 family member 3</fullName>
    </submittedName>
</protein>
<evidence type="ECO:0000313" key="1">
    <source>
        <dbReference type="Proteomes" id="UP000694863"/>
    </source>
</evidence>
<dbReference type="RefSeq" id="XP_045146610.1">
    <property type="nucleotide sequence ID" value="XM_045290675.1"/>
</dbReference>
<accession>A0AC55D4D3</accession>
<reference evidence="2" key="1">
    <citation type="submission" date="2025-08" db="UniProtKB">
        <authorList>
            <consortium name="RefSeq"/>
        </authorList>
    </citation>
    <scope>IDENTIFICATION</scope>
</reference>
<dbReference type="Proteomes" id="UP000694863">
    <property type="component" value="Unplaced"/>
</dbReference>
<evidence type="ECO:0000313" key="2">
    <source>
        <dbReference type="RefSeq" id="XP_045146610.1"/>
    </source>
</evidence>
<organism evidence="1 2">
    <name type="scientific">Echinops telfairi</name>
    <name type="common">Lesser hedgehog tenrec</name>
    <dbReference type="NCBI Taxonomy" id="9371"/>
    <lineage>
        <taxon>Eukaryota</taxon>
        <taxon>Metazoa</taxon>
        <taxon>Chordata</taxon>
        <taxon>Craniata</taxon>
        <taxon>Vertebrata</taxon>
        <taxon>Euteleostomi</taxon>
        <taxon>Mammalia</taxon>
        <taxon>Eutheria</taxon>
        <taxon>Afrotheria</taxon>
        <taxon>Tenrecidae</taxon>
        <taxon>Tenrecinae</taxon>
        <taxon>Echinops</taxon>
    </lineage>
</organism>
<keyword evidence="1" id="KW-1185">Reference proteome</keyword>
<proteinExistence type="predicted"/>
<name>A0AC55D4D3_ECHTE</name>
<sequence>MRRGRGWRPHPKPEDSFIGFEGKWHEDDTFEYPWTREDCGQLPKRGPEDFEARYSLQKRAAATYSKERQMSLDLIASSKNDDKFHPVFEHLKDAPKIERKNPEQFSQDIITTIHQVKENYFPLPDNTLHERFSELQAETGLVIPRSSYSKMHRTIYVPLVGFPNETVGHEPEQSVVKIIQPNDLRHDIERRRRERLQNEGDGDGHDFYIDGAAERDIESRPPNSNLGVLHRR</sequence>
<gene>
    <name evidence="2" type="primary">BCLAF3</name>
</gene>